<dbReference type="InterPro" id="IPR021109">
    <property type="entry name" value="Peptidase_aspartic_dom_sf"/>
</dbReference>
<dbReference type="PANTHER" id="PTHR32108:SF5">
    <property type="entry name" value="DYNACTIN SUBUNIT 1-LIKE"/>
    <property type="match status" value="1"/>
</dbReference>
<gene>
    <name evidence="2" type="ORF">EPI10_002329</name>
</gene>
<dbReference type="OrthoDB" id="996821at2759"/>
<evidence type="ECO:0000313" key="3">
    <source>
        <dbReference type="Proteomes" id="UP000325315"/>
    </source>
</evidence>
<sequence length="281" mass="31340">MIEENSKVTLKGVQDVGFFTRSGKCYDPTNARTEPLKEKTLVVEPIKGKAARPESSVNEPTTENEAKDSETHHNALMMVLNETYIADNISINKLDRFVNNLSTDKFISFNDDEIPLRVLIDNGFALNVLPLSTLNRLTVDSSHMKACHNIVRAFDGTERKGMGKIKIPFLIGPNTYEMGFLVMDIKPTYNYLLGRSWIHSVGAVPLSLHKKLKLVTEGQPVTINIEEDIIASVTSDAPYIRADEDAVECSFQSTEFLNATFIAEGCKILVPNVSRTTRMDL</sequence>
<accession>A0A5B6VDM2</accession>
<dbReference type="PANTHER" id="PTHR32108">
    <property type="entry name" value="DNA-DIRECTED RNA POLYMERASE SUBUNIT ALPHA"/>
    <property type="match status" value="1"/>
</dbReference>
<evidence type="ECO:0000256" key="1">
    <source>
        <dbReference type="SAM" id="MobiDB-lite"/>
    </source>
</evidence>
<reference evidence="3" key="1">
    <citation type="journal article" date="2019" name="Plant Biotechnol. J.">
        <title>Genome sequencing of the Australian wild diploid species Gossypium australe highlights disease resistance and delayed gland morphogenesis.</title>
        <authorList>
            <person name="Cai Y."/>
            <person name="Cai X."/>
            <person name="Wang Q."/>
            <person name="Wang P."/>
            <person name="Zhang Y."/>
            <person name="Cai C."/>
            <person name="Xu Y."/>
            <person name="Wang K."/>
            <person name="Zhou Z."/>
            <person name="Wang C."/>
            <person name="Geng S."/>
            <person name="Li B."/>
            <person name="Dong Q."/>
            <person name="Hou Y."/>
            <person name="Wang H."/>
            <person name="Ai P."/>
            <person name="Liu Z."/>
            <person name="Yi F."/>
            <person name="Sun M."/>
            <person name="An G."/>
            <person name="Cheng J."/>
            <person name="Zhang Y."/>
            <person name="Shi Q."/>
            <person name="Xie Y."/>
            <person name="Shi X."/>
            <person name="Chang Y."/>
            <person name="Huang F."/>
            <person name="Chen Y."/>
            <person name="Hong S."/>
            <person name="Mi L."/>
            <person name="Sun Q."/>
            <person name="Zhang L."/>
            <person name="Zhou B."/>
            <person name="Peng R."/>
            <person name="Zhang X."/>
            <person name="Liu F."/>
        </authorList>
    </citation>
    <scope>NUCLEOTIDE SEQUENCE [LARGE SCALE GENOMIC DNA]</scope>
    <source>
        <strain evidence="3">cv. PA1801</strain>
    </source>
</reference>
<comment type="caution">
    <text evidence="2">The sequence shown here is derived from an EMBL/GenBank/DDBJ whole genome shotgun (WGS) entry which is preliminary data.</text>
</comment>
<feature type="region of interest" description="Disordered" evidence="1">
    <location>
        <begin position="47"/>
        <end position="69"/>
    </location>
</feature>
<keyword evidence="3" id="KW-1185">Reference proteome</keyword>
<proteinExistence type="predicted"/>
<dbReference type="EMBL" id="SMMG02000007">
    <property type="protein sequence ID" value="KAA3467305.1"/>
    <property type="molecule type" value="Genomic_DNA"/>
</dbReference>
<dbReference type="CDD" id="cd00303">
    <property type="entry name" value="retropepsin_like"/>
    <property type="match status" value="1"/>
</dbReference>
<evidence type="ECO:0000313" key="2">
    <source>
        <dbReference type="EMBL" id="KAA3467305.1"/>
    </source>
</evidence>
<dbReference type="Proteomes" id="UP000325315">
    <property type="component" value="Unassembled WGS sequence"/>
</dbReference>
<name>A0A5B6VDM2_9ROSI</name>
<organism evidence="2 3">
    <name type="scientific">Gossypium australe</name>
    <dbReference type="NCBI Taxonomy" id="47621"/>
    <lineage>
        <taxon>Eukaryota</taxon>
        <taxon>Viridiplantae</taxon>
        <taxon>Streptophyta</taxon>
        <taxon>Embryophyta</taxon>
        <taxon>Tracheophyta</taxon>
        <taxon>Spermatophyta</taxon>
        <taxon>Magnoliopsida</taxon>
        <taxon>eudicotyledons</taxon>
        <taxon>Gunneridae</taxon>
        <taxon>Pentapetalae</taxon>
        <taxon>rosids</taxon>
        <taxon>malvids</taxon>
        <taxon>Malvales</taxon>
        <taxon>Malvaceae</taxon>
        <taxon>Malvoideae</taxon>
        <taxon>Gossypium</taxon>
    </lineage>
</organism>
<dbReference type="Gene3D" id="2.40.70.10">
    <property type="entry name" value="Acid Proteases"/>
    <property type="match status" value="1"/>
</dbReference>
<dbReference type="AlphaFoldDB" id="A0A5B6VDM2"/>
<protein>
    <submittedName>
        <fullName evidence="2">Uncharacterized protein</fullName>
    </submittedName>
</protein>